<comment type="caution">
    <text evidence="2">The sequence shown here is derived from an EMBL/GenBank/DDBJ whole genome shotgun (WGS) entry which is preliminary data.</text>
</comment>
<name>A0A366HMB8_9BURK</name>
<proteinExistence type="predicted"/>
<keyword evidence="3" id="KW-1185">Reference proteome</keyword>
<keyword evidence="1" id="KW-0812">Transmembrane</keyword>
<protein>
    <submittedName>
        <fullName evidence="2">Uncharacterized protein</fullName>
    </submittedName>
</protein>
<feature type="transmembrane region" description="Helical" evidence="1">
    <location>
        <begin position="12"/>
        <end position="31"/>
    </location>
</feature>
<reference evidence="2 3" key="1">
    <citation type="submission" date="2018-06" db="EMBL/GenBank/DDBJ databases">
        <title>Genomic Encyclopedia of Type Strains, Phase IV (KMG-IV): sequencing the most valuable type-strain genomes for metagenomic binning, comparative biology and taxonomic classification.</title>
        <authorList>
            <person name="Goeker M."/>
        </authorList>
    </citation>
    <scope>NUCLEOTIDE SEQUENCE [LARGE SCALE GENOMIC DNA]</scope>
    <source>
        <strain evidence="2 3">DSM 25520</strain>
    </source>
</reference>
<organism evidence="2 3">
    <name type="scientific">Eoetvoesiella caeni</name>
    <dbReference type="NCBI Taxonomy" id="645616"/>
    <lineage>
        <taxon>Bacteria</taxon>
        <taxon>Pseudomonadati</taxon>
        <taxon>Pseudomonadota</taxon>
        <taxon>Betaproteobacteria</taxon>
        <taxon>Burkholderiales</taxon>
        <taxon>Alcaligenaceae</taxon>
        <taxon>Eoetvoesiella</taxon>
    </lineage>
</organism>
<gene>
    <name evidence="2" type="ORF">DFR37_101730</name>
</gene>
<keyword evidence="1" id="KW-0472">Membrane</keyword>
<accession>A0A366HMB8</accession>
<dbReference type="Proteomes" id="UP000253628">
    <property type="component" value="Unassembled WGS sequence"/>
</dbReference>
<evidence type="ECO:0000256" key="1">
    <source>
        <dbReference type="SAM" id="Phobius"/>
    </source>
</evidence>
<evidence type="ECO:0000313" key="2">
    <source>
        <dbReference type="EMBL" id="RBP43596.1"/>
    </source>
</evidence>
<sequence length="36" mass="3716">MTIAILVQNTGMIMVAIITMARAATIMPLVLPTSGA</sequence>
<keyword evidence="1" id="KW-1133">Transmembrane helix</keyword>
<dbReference type="EMBL" id="QNRQ01000001">
    <property type="protein sequence ID" value="RBP43596.1"/>
    <property type="molecule type" value="Genomic_DNA"/>
</dbReference>
<evidence type="ECO:0000313" key="3">
    <source>
        <dbReference type="Proteomes" id="UP000253628"/>
    </source>
</evidence>
<dbReference type="AlphaFoldDB" id="A0A366HMB8"/>